<name>A0AAD7BG18_9AGAR</name>
<evidence type="ECO:0000313" key="4">
    <source>
        <dbReference type="Proteomes" id="UP001221142"/>
    </source>
</evidence>
<dbReference type="EMBL" id="JARKIF010000018">
    <property type="protein sequence ID" value="KAJ7619620.1"/>
    <property type="molecule type" value="Genomic_DNA"/>
</dbReference>
<evidence type="ECO:0000256" key="1">
    <source>
        <dbReference type="SAM" id="Phobius"/>
    </source>
</evidence>
<keyword evidence="1" id="KW-0812">Transmembrane</keyword>
<dbReference type="PANTHER" id="PTHR40465:SF1">
    <property type="entry name" value="DUF6534 DOMAIN-CONTAINING PROTEIN"/>
    <property type="match status" value="1"/>
</dbReference>
<reference evidence="3" key="1">
    <citation type="submission" date="2023-03" db="EMBL/GenBank/DDBJ databases">
        <title>Massive genome expansion in bonnet fungi (Mycena s.s.) driven by repeated elements and novel gene families across ecological guilds.</title>
        <authorList>
            <consortium name="Lawrence Berkeley National Laboratory"/>
            <person name="Harder C.B."/>
            <person name="Miyauchi S."/>
            <person name="Viragh M."/>
            <person name="Kuo A."/>
            <person name="Thoen E."/>
            <person name="Andreopoulos B."/>
            <person name="Lu D."/>
            <person name="Skrede I."/>
            <person name="Drula E."/>
            <person name="Henrissat B."/>
            <person name="Morin E."/>
            <person name="Kohler A."/>
            <person name="Barry K."/>
            <person name="LaButti K."/>
            <person name="Morin E."/>
            <person name="Salamov A."/>
            <person name="Lipzen A."/>
            <person name="Mereny Z."/>
            <person name="Hegedus B."/>
            <person name="Baldrian P."/>
            <person name="Stursova M."/>
            <person name="Weitz H."/>
            <person name="Taylor A."/>
            <person name="Grigoriev I.V."/>
            <person name="Nagy L.G."/>
            <person name="Martin F."/>
            <person name="Kauserud H."/>
        </authorList>
    </citation>
    <scope>NUCLEOTIDE SEQUENCE</scope>
    <source>
        <strain evidence="3">9284</strain>
    </source>
</reference>
<protein>
    <recommendedName>
        <fullName evidence="2">DUF6534 domain-containing protein</fullName>
    </recommendedName>
</protein>
<feature type="transmembrane region" description="Helical" evidence="1">
    <location>
        <begin position="45"/>
        <end position="63"/>
    </location>
</feature>
<keyword evidence="4" id="KW-1185">Reference proteome</keyword>
<feature type="transmembrane region" description="Helical" evidence="1">
    <location>
        <begin position="151"/>
        <end position="171"/>
    </location>
</feature>
<sequence length="332" mass="36520">MGIFDAAFGTSLIGTWAASLLTGLAFAQAVQYFSMYPNDGLERKALVGFSLLFCCVGLLGAYVDVYVPTVTFWGDLAALSKETWSVPIYEIFITLTGTTVNSYLISRFYFLSKSILFTGILICMTLFTFIMAFVSSLLYPGVENFSKGQTLGLIWVTSSAGCAVYFCCIFYKAKERGIDVSITLSLVWILRRFGTRTTIEGTINRTIRRIMVLSVQNGCMTSLISVAATIAIVFKIDSNIPTCFLFQLGPLYVLTLLSNLRLRQPEKSGSRQWSSSRSRSNRNYASVVIDGLNIQTSAPNVQRESSVVLEMGNMGRSAGPKQDTAVPADFKV</sequence>
<evidence type="ECO:0000259" key="2">
    <source>
        <dbReference type="Pfam" id="PF20152"/>
    </source>
</evidence>
<feature type="transmembrane region" description="Helical" evidence="1">
    <location>
        <begin position="83"/>
        <end position="104"/>
    </location>
</feature>
<organism evidence="3 4">
    <name type="scientific">Roridomyces roridus</name>
    <dbReference type="NCBI Taxonomy" id="1738132"/>
    <lineage>
        <taxon>Eukaryota</taxon>
        <taxon>Fungi</taxon>
        <taxon>Dikarya</taxon>
        <taxon>Basidiomycota</taxon>
        <taxon>Agaricomycotina</taxon>
        <taxon>Agaricomycetes</taxon>
        <taxon>Agaricomycetidae</taxon>
        <taxon>Agaricales</taxon>
        <taxon>Marasmiineae</taxon>
        <taxon>Mycenaceae</taxon>
        <taxon>Roridomyces</taxon>
    </lineage>
</organism>
<proteinExistence type="predicted"/>
<dbReference type="InterPro" id="IPR045339">
    <property type="entry name" value="DUF6534"/>
</dbReference>
<keyword evidence="1" id="KW-1133">Transmembrane helix</keyword>
<comment type="caution">
    <text evidence="3">The sequence shown here is derived from an EMBL/GenBank/DDBJ whole genome shotgun (WGS) entry which is preliminary data.</text>
</comment>
<feature type="transmembrane region" description="Helical" evidence="1">
    <location>
        <begin position="116"/>
        <end position="139"/>
    </location>
</feature>
<accession>A0AAD7BG18</accession>
<keyword evidence="1" id="KW-0472">Membrane</keyword>
<dbReference type="Proteomes" id="UP001221142">
    <property type="component" value="Unassembled WGS sequence"/>
</dbReference>
<dbReference type="AlphaFoldDB" id="A0AAD7BG18"/>
<feature type="transmembrane region" description="Helical" evidence="1">
    <location>
        <begin position="244"/>
        <end position="262"/>
    </location>
</feature>
<dbReference type="Pfam" id="PF20152">
    <property type="entry name" value="DUF6534"/>
    <property type="match status" value="1"/>
</dbReference>
<feature type="transmembrane region" description="Helical" evidence="1">
    <location>
        <begin position="12"/>
        <end position="33"/>
    </location>
</feature>
<feature type="transmembrane region" description="Helical" evidence="1">
    <location>
        <begin position="210"/>
        <end position="232"/>
    </location>
</feature>
<dbReference type="PANTHER" id="PTHR40465">
    <property type="entry name" value="CHROMOSOME 1, WHOLE GENOME SHOTGUN SEQUENCE"/>
    <property type="match status" value="1"/>
</dbReference>
<gene>
    <name evidence="3" type="ORF">FB45DRAFT_1062981</name>
</gene>
<evidence type="ECO:0000313" key="3">
    <source>
        <dbReference type="EMBL" id="KAJ7619620.1"/>
    </source>
</evidence>
<feature type="domain" description="DUF6534" evidence="2">
    <location>
        <begin position="178"/>
        <end position="264"/>
    </location>
</feature>